<organism evidence="1 2">
    <name type="scientific">Flavonifractor plautii 1_3_50AFAA</name>
    <dbReference type="NCBI Taxonomy" id="742738"/>
    <lineage>
        <taxon>Bacteria</taxon>
        <taxon>Bacillati</taxon>
        <taxon>Bacillota</taxon>
        <taxon>Clostridia</taxon>
        <taxon>Eubacteriales</taxon>
        <taxon>Oscillospiraceae</taxon>
        <taxon>Flavonifractor</taxon>
    </lineage>
</organism>
<dbReference type="Proteomes" id="UP000029585">
    <property type="component" value="Unassembled WGS sequence"/>
</dbReference>
<gene>
    <name evidence="1" type="ORF">HMPREF9460_01104</name>
</gene>
<dbReference type="eggNOG" id="COG0790">
    <property type="taxonomic scope" value="Bacteria"/>
</dbReference>
<name>A0A096BBF0_FLAPL</name>
<dbReference type="EMBL" id="ADLO01000042">
    <property type="protein sequence ID" value="KGF56410.1"/>
    <property type="molecule type" value="Genomic_DNA"/>
</dbReference>
<dbReference type="HOGENOM" id="CLU_163252_0_0_9"/>
<reference evidence="1 2" key="1">
    <citation type="submission" date="2011-08" db="EMBL/GenBank/DDBJ databases">
        <title>The Genome Sequence of Clostridium orbiscindens 1_3_50AFAA.</title>
        <authorList>
            <consortium name="The Broad Institute Genome Sequencing Platform"/>
            <person name="Earl A."/>
            <person name="Ward D."/>
            <person name="Feldgarden M."/>
            <person name="Gevers D."/>
            <person name="Daigneault M."/>
            <person name="Strauss J."/>
            <person name="Allen-Vercoe E."/>
            <person name="Young S.K."/>
            <person name="Zeng Q."/>
            <person name="Gargeya S."/>
            <person name="Fitzgerald M."/>
            <person name="Haas B."/>
            <person name="Abouelleil A."/>
            <person name="Alvarado L."/>
            <person name="Arachchi H.M."/>
            <person name="Berlin A."/>
            <person name="Brown A."/>
            <person name="Chapman S.B."/>
            <person name="Chen Z."/>
            <person name="Dunbar C."/>
            <person name="Freedman E."/>
            <person name="Gearin G."/>
            <person name="Gellesch M."/>
            <person name="Goldberg J."/>
            <person name="Griggs A."/>
            <person name="Gujja S."/>
            <person name="Heiman D."/>
            <person name="Howarth C."/>
            <person name="Larson L."/>
            <person name="Lui A."/>
            <person name="MacDonald P.J.P."/>
            <person name="Montmayeur A."/>
            <person name="Murphy C."/>
            <person name="Neiman D."/>
            <person name="Pearson M."/>
            <person name="Priest M."/>
            <person name="Roberts A."/>
            <person name="Saif S."/>
            <person name="Shea T."/>
            <person name="Shenoy N."/>
            <person name="Sisk P."/>
            <person name="Stolte C."/>
            <person name="Sykes S."/>
            <person name="Wortman J."/>
            <person name="Nusbaum C."/>
            <person name="Birren B."/>
        </authorList>
    </citation>
    <scope>NUCLEOTIDE SEQUENCE [LARGE SCALE GENOMIC DNA]</scope>
    <source>
        <strain evidence="1 2">1_3_50AFAA</strain>
    </source>
</reference>
<dbReference type="RefSeq" id="WP_021630164.1">
    <property type="nucleotide sequence ID" value="NZ_KN174162.1"/>
</dbReference>
<protein>
    <submittedName>
        <fullName evidence="1">Uncharacterized protein</fullName>
    </submittedName>
</protein>
<sequence length="104" mass="12023">MSRVRFMSPYLKGGRDTAKLTNRARYIATRPGVEVLRGEHSGQPATKKQQAYIQRLLRDFPGAEELLEYEDYQNAPTQGHANAFIRQVQEDFAEPMSRMENYLD</sequence>
<dbReference type="PATRIC" id="fig|742738.3.peg.1147"/>
<accession>A0A096BBF0</accession>
<proteinExistence type="predicted"/>
<evidence type="ECO:0000313" key="2">
    <source>
        <dbReference type="Proteomes" id="UP000029585"/>
    </source>
</evidence>
<evidence type="ECO:0000313" key="1">
    <source>
        <dbReference type="EMBL" id="KGF56410.1"/>
    </source>
</evidence>
<dbReference type="AlphaFoldDB" id="A0A096BBF0"/>
<comment type="caution">
    <text evidence="1">The sequence shown here is derived from an EMBL/GenBank/DDBJ whole genome shotgun (WGS) entry which is preliminary data.</text>
</comment>
<keyword evidence="2" id="KW-1185">Reference proteome</keyword>